<evidence type="ECO:0000313" key="2">
    <source>
        <dbReference type="Proteomes" id="UP001286313"/>
    </source>
</evidence>
<proteinExistence type="predicted"/>
<dbReference type="EMBL" id="JAWQEG010003033">
    <property type="protein sequence ID" value="KAK3868349.1"/>
    <property type="molecule type" value="Genomic_DNA"/>
</dbReference>
<accession>A0AAE1F6H4</accession>
<dbReference type="AlphaFoldDB" id="A0AAE1F6H4"/>
<comment type="caution">
    <text evidence="1">The sequence shown here is derived from an EMBL/GenBank/DDBJ whole genome shotgun (WGS) entry which is preliminary data.</text>
</comment>
<protein>
    <submittedName>
        <fullName evidence="1">Uncharacterized protein</fullName>
    </submittedName>
</protein>
<evidence type="ECO:0000313" key="1">
    <source>
        <dbReference type="EMBL" id="KAK3868349.1"/>
    </source>
</evidence>
<reference evidence="1" key="1">
    <citation type="submission" date="2023-10" db="EMBL/GenBank/DDBJ databases">
        <title>Genome assemblies of two species of porcelain crab, Petrolisthes cinctipes and Petrolisthes manimaculis (Anomura: Porcellanidae).</title>
        <authorList>
            <person name="Angst P."/>
        </authorList>
    </citation>
    <scope>NUCLEOTIDE SEQUENCE</scope>
    <source>
        <strain evidence="1">PB745_01</strain>
        <tissue evidence="1">Gill</tissue>
    </source>
</reference>
<organism evidence="1 2">
    <name type="scientific">Petrolisthes cinctipes</name>
    <name type="common">Flat porcelain crab</name>
    <dbReference type="NCBI Taxonomy" id="88211"/>
    <lineage>
        <taxon>Eukaryota</taxon>
        <taxon>Metazoa</taxon>
        <taxon>Ecdysozoa</taxon>
        <taxon>Arthropoda</taxon>
        <taxon>Crustacea</taxon>
        <taxon>Multicrustacea</taxon>
        <taxon>Malacostraca</taxon>
        <taxon>Eumalacostraca</taxon>
        <taxon>Eucarida</taxon>
        <taxon>Decapoda</taxon>
        <taxon>Pleocyemata</taxon>
        <taxon>Anomura</taxon>
        <taxon>Galatheoidea</taxon>
        <taxon>Porcellanidae</taxon>
        <taxon>Petrolisthes</taxon>
    </lineage>
</organism>
<name>A0AAE1F6H4_PETCI</name>
<gene>
    <name evidence="1" type="ORF">Pcinc_026249</name>
</gene>
<dbReference type="Proteomes" id="UP001286313">
    <property type="component" value="Unassembled WGS sequence"/>
</dbReference>
<keyword evidence="2" id="KW-1185">Reference proteome</keyword>
<sequence>MVGKLTVSGVRSIMMVYQAELQPTEVRMQGKSLMRLGTKTAAGIAPYIADFPSEAVPKWLPSALLGVCVCVGGPSHSLPLLRHLMLTCLTL</sequence>